<dbReference type="EMBL" id="DSUH01000306">
    <property type="protein sequence ID" value="HGU33823.1"/>
    <property type="molecule type" value="Genomic_DNA"/>
</dbReference>
<feature type="transmembrane region" description="Helical" evidence="4">
    <location>
        <begin position="190"/>
        <end position="208"/>
    </location>
</feature>
<dbReference type="PANTHER" id="PTHR43129">
    <property type="entry name" value="FOSMIDOMYCIN RESISTANCE PROTEIN"/>
    <property type="match status" value="1"/>
</dbReference>
<dbReference type="Pfam" id="PF07690">
    <property type="entry name" value="MFS_1"/>
    <property type="match status" value="1"/>
</dbReference>
<feature type="transmembrane region" description="Helical" evidence="4">
    <location>
        <begin position="31"/>
        <end position="53"/>
    </location>
</feature>
<evidence type="ECO:0000256" key="1">
    <source>
        <dbReference type="ARBA" id="ARBA00022692"/>
    </source>
</evidence>
<reference evidence="6" key="1">
    <citation type="journal article" date="2020" name="mSystems">
        <title>Genome- and Community-Level Interaction Insights into Carbon Utilization and Element Cycling Functions of Hydrothermarchaeota in Hydrothermal Sediment.</title>
        <authorList>
            <person name="Zhou Z."/>
            <person name="Liu Y."/>
            <person name="Xu W."/>
            <person name="Pan J."/>
            <person name="Luo Z.H."/>
            <person name="Li M."/>
        </authorList>
    </citation>
    <scope>NUCLEOTIDE SEQUENCE [LARGE SCALE GENOMIC DNA]</scope>
    <source>
        <strain evidence="6">SpSt-477</strain>
    </source>
</reference>
<feature type="transmembrane region" description="Helical" evidence="4">
    <location>
        <begin position="115"/>
        <end position="137"/>
    </location>
</feature>
<protein>
    <submittedName>
        <fullName evidence="6">MFS transporter</fullName>
    </submittedName>
</protein>
<dbReference type="Gene3D" id="1.20.1250.20">
    <property type="entry name" value="MFS general substrate transporter like domains"/>
    <property type="match status" value="2"/>
</dbReference>
<evidence type="ECO:0000256" key="4">
    <source>
        <dbReference type="SAM" id="Phobius"/>
    </source>
</evidence>
<feature type="transmembrane region" description="Helical" evidence="4">
    <location>
        <begin position="60"/>
        <end position="76"/>
    </location>
</feature>
<dbReference type="AlphaFoldDB" id="A0A7C4RTR2"/>
<keyword evidence="2 4" id="KW-1133">Transmembrane helix</keyword>
<feature type="transmembrane region" description="Helical" evidence="4">
    <location>
        <begin position="316"/>
        <end position="335"/>
    </location>
</feature>
<dbReference type="InterPro" id="IPR011701">
    <property type="entry name" value="MFS"/>
</dbReference>
<dbReference type="SUPFAM" id="SSF103473">
    <property type="entry name" value="MFS general substrate transporter"/>
    <property type="match status" value="1"/>
</dbReference>
<sequence length="368" mass="40083">MVHFIADFYTGFINPLIPVFVDHFSLTLTQVGWIAGINRFLAFVVQPPIGYLADRYRTRFFILGGPLLVIVFTSLLGWAPNFMVLLCFIALGSVGSSMFHPTIAGMISTYAGRHVGFSMSVFNMGGTLAFGVGPLFISWYVSRYGITNMHWVMGIGLPVMAFLALHLPFPKCEGLSKMGLMGSLREVFGDVWKSILIIWIIMTLRAFVSQSLMTYLPVYYAQKGYSLLSIGMVVSVFTISGAVSGLLAGKLSDRFGYKPIFWVTHVATPGCILMMLYLPAQWLYVTTCMTGFFALAILPVGLALAQELAPKGKSMASSLMMGLALGTGGMLTPVTGKLADMFGILTVMNWVALAPLAALALVMLLPKR</sequence>
<evidence type="ECO:0000256" key="2">
    <source>
        <dbReference type="ARBA" id="ARBA00022989"/>
    </source>
</evidence>
<keyword evidence="1 4" id="KW-0812">Transmembrane</keyword>
<feature type="transmembrane region" description="Helical" evidence="4">
    <location>
        <begin position="260"/>
        <end position="278"/>
    </location>
</feature>
<feature type="transmembrane region" description="Helical" evidence="4">
    <location>
        <begin position="228"/>
        <end position="248"/>
    </location>
</feature>
<feature type="transmembrane region" description="Helical" evidence="4">
    <location>
        <begin position="284"/>
        <end position="304"/>
    </location>
</feature>
<dbReference type="PANTHER" id="PTHR43129:SF1">
    <property type="entry name" value="FOSMIDOMYCIN RESISTANCE PROTEIN"/>
    <property type="match status" value="1"/>
</dbReference>
<feature type="transmembrane region" description="Helical" evidence="4">
    <location>
        <begin position="82"/>
        <end position="103"/>
    </location>
</feature>
<dbReference type="InterPro" id="IPR036259">
    <property type="entry name" value="MFS_trans_sf"/>
</dbReference>
<evidence type="ECO:0000313" key="6">
    <source>
        <dbReference type="EMBL" id="HGU33823.1"/>
    </source>
</evidence>
<evidence type="ECO:0000256" key="3">
    <source>
        <dbReference type="ARBA" id="ARBA00023136"/>
    </source>
</evidence>
<dbReference type="PROSITE" id="PS50850">
    <property type="entry name" value="MFS"/>
    <property type="match status" value="1"/>
</dbReference>
<gene>
    <name evidence="6" type="ORF">ENS29_13375</name>
</gene>
<dbReference type="CDD" id="cd17478">
    <property type="entry name" value="MFS_FsR"/>
    <property type="match status" value="1"/>
</dbReference>
<evidence type="ECO:0000259" key="5">
    <source>
        <dbReference type="PROSITE" id="PS50850"/>
    </source>
</evidence>
<proteinExistence type="predicted"/>
<feature type="domain" description="Major facilitator superfamily (MFS) profile" evidence="5">
    <location>
        <begin position="1"/>
        <end position="368"/>
    </location>
</feature>
<dbReference type="GO" id="GO:0022857">
    <property type="term" value="F:transmembrane transporter activity"/>
    <property type="evidence" value="ECO:0007669"/>
    <property type="project" value="InterPro"/>
</dbReference>
<keyword evidence="3 4" id="KW-0472">Membrane</keyword>
<accession>A0A7C4RTR2</accession>
<feature type="transmembrane region" description="Helical" evidence="4">
    <location>
        <begin position="341"/>
        <end position="365"/>
    </location>
</feature>
<comment type="caution">
    <text evidence="6">The sequence shown here is derived from an EMBL/GenBank/DDBJ whole genome shotgun (WGS) entry which is preliminary data.</text>
</comment>
<organism evidence="6">
    <name type="scientific">Desulfatirhabdium butyrativorans</name>
    <dbReference type="NCBI Taxonomy" id="340467"/>
    <lineage>
        <taxon>Bacteria</taxon>
        <taxon>Pseudomonadati</taxon>
        <taxon>Thermodesulfobacteriota</taxon>
        <taxon>Desulfobacteria</taxon>
        <taxon>Desulfobacterales</taxon>
        <taxon>Desulfatirhabdiaceae</taxon>
        <taxon>Desulfatirhabdium</taxon>
    </lineage>
</organism>
<name>A0A7C4RTR2_9BACT</name>
<feature type="transmembrane region" description="Helical" evidence="4">
    <location>
        <begin position="149"/>
        <end position="169"/>
    </location>
</feature>
<dbReference type="InterPro" id="IPR020846">
    <property type="entry name" value="MFS_dom"/>
</dbReference>
<dbReference type="GO" id="GO:0005886">
    <property type="term" value="C:plasma membrane"/>
    <property type="evidence" value="ECO:0007669"/>
    <property type="project" value="TreeGrafter"/>
</dbReference>